<reference evidence="1" key="1">
    <citation type="journal article" date="2023" name="Science">
        <title>Genome structures resolve the early diversification of teleost fishes.</title>
        <authorList>
            <person name="Parey E."/>
            <person name="Louis A."/>
            <person name="Montfort J."/>
            <person name="Bouchez O."/>
            <person name="Roques C."/>
            <person name="Iampietro C."/>
            <person name="Lluch J."/>
            <person name="Castinel A."/>
            <person name="Donnadieu C."/>
            <person name="Desvignes T."/>
            <person name="Floi Bucao C."/>
            <person name="Jouanno E."/>
            <person name="Wen M."/>
            <person name="Mejri S."/>
            <person name="Dirks R."/>
            <person name="Jansen H."/>
            <person name="Henkel C."/>
            <person name="Chen W.J."/>
            <person name="Zahm M."/>
            <person name="Cabau C."/>
            <person name="Klopp C."/>
            <person name="Thompson A.W."/>
            <person name="Robinson-Rechavi M."/>
            <person name="Braasch I."/>
            <person name="Lecointre G."/>
            <person name="Bobe J."/>
            <person name="Postlethwait J.H."/>
            <person name="Berthelot C."/>
            <person name="Roest Crollius H."/>
            <person name="Guiguen Y."/>
        </authorList>
    </citation>
    <scope>NUCLEOTIDE SEQUENCE</scope>
    <source>
        <strain evidence="1">NC1722</strain>
    </source>
</reference>
<accession>A0AAD7R3N7</accession>
<dbReference type="Proteomes" id="UP001221898">
    <property type="component" value="Unassembled WGS sequence"/>
</dbReference>
<gene>
    <name evidence="1" type="ORF">AAFF_G00077410</name>
</gene>
<keyword evidence="2" id="KW-1185">Reference proteome</keyword>
<protein>
    <submittedName>
        <fullName evidence="1">Uncharacterized protein</fullName>
    </submittedName>
</protein>
<evidence type="ECO:0000313" key="2">
    <source>
        <dbReference type="Proteomes" id="UP001221898"/>
    </source>
</evidence>
<dbReference type="EMBL" id="JAINUG010001477">
    <property type="protein sequence ID" value="KAJ8355264.1"/>
    <property type="molecule type" value="Genomic_DNA"/>
</dbReference>
<evidence type="ECO:0000313" key="1">
    <source>
        <dbReference type="EMBL" id="KAJ8355264.1"/>
    </source>
</evidence>
<name>A0AAD7R3N7_9TELE</name>
<organism evidence="1 2">
    <name type="scientific">Aldrovandia affinis</name>
    <dbReference type="NCBI Taxonomy" id="143900"/>
    <lineage>
        <taxon>Eukaryota</taxon>
        <taxon>Metazoa</taxon>
        <taxon>Chordata</taxon>
        <taxon>Craniata</taxon>
        <taxon>Vertebrata</taxon>
        <taxon>Euteleostomi</taxon>
        <taxon>Actinopterygii</taxon>
        <taxon>Neopterygii</taxon>
        <taxon>Teleostei</taxon>
        <taxon>Notacanthiformes</taxon>
        <taxon>Halosauridae</taxon>
        <taxon>Aldrovandia</taxon>
    </lineage>
</organism>
<proteinExistence type="predicted"/>
<dbReference type="AlphaFoldDB" id="A0AAD7R3N7"/>
<comment type="caution">
    <text evidence="1">The sequence shown here is derived from an EMBL/GenBank/DDBJ whole genome shotgun (WGS) entry which is preliminary data.</text>
</comment>
<sequence>MSSYDSPISCLGFACNTSACYDTFMNQNVIGCGQDVNFCELRRQADMNYLVSCSTNCSFMLCVNQTQTGCAANCCNTTGCLNVTLFSMMSPTVSHCCSQQQHNGLLLNHGHKYGRNLYSDARDLKLFDHRFSFLHGSLRLHSNHDSTHI</sequence>